<evidence type="ECO:0000256" key="1">
    <source>
        <dbReference type="ARBA" id="ARBA00004651"/>
    </source>
</evidence>
<dbReference type="GO" id="GO:0006814">
    <property type="term" value="P:sodium ion transport"/>
    <property type="evidence" value="ECO:0007669"/>
    <property type="project" value="UniProtKB-KW"/>
</dbReference>
<dbReference type="AlphaFoldDB" id="A0A2V2ZMG7"/>
<feature type="transmembrane region" description="Helical" evidence="13">
    <location>
        <begin position="238"/>
        <end position="262"/>
    </location>
</feature>
<proteinExistence type="inferred from homology"/>
<dbReference type="PANTHER" id="PTHR48086:SF3">
    <property type="entry name" value="SODIUM_PROLINE SYMPORTER"/>
    <property type="match status" value="1"/>
</dbReference>
<keyword evidence="9" id="KW-0406">Ion transport</keyword>
<dbReference type="RefSeq" id="WP_110066673.1">
    <property type="nucleotide sequence ID" value="NZ_QGTW01000013.1"/>
</dbReference>
<evidence type="ECO:0000256" key="4">
    <source>
        <dbReference type="ARBA" id="ARBA00022475"/>
    </source>
</evidence>
<evidence type="ECO:0000256" key="11">
    <source>
        <dbReference type="ARBA" id="ARBA00023201"/>
    </source>
</evidence>
<name>A0A2V2ZMG7_9BACI</name>
<feature type="transmembrane region" description="Helical" evidence="13">
    <location>
        <begin position="126"/>
        <end position="147"/>
    </location>
</feature>
<feature type="transmembrane region" description="Helical" evidence="13">
    <location>
        <begin position="356"/>
        <end position="376"/>
    </location>
</feature>
<keyword evidence="10 13" id="KW-0472">Membrane</keyword>
<feature type="transmembrane region" description="Helical" evidence="13">
    <location>
        <begin position="282"/>
        <end position="312"/>
    </location>
</feature>
<dbReference type="GO" id="GO:0015293">
    <property type="term" value="F:symporter activity"/>
    <property type="evidence" value="ECO:0007669"/>
    <property type="project" value="UniProtKB-KW"/>
</dbReference>
<keyword evidence="11" id="KW-0739">Sodium transport</keyword>
<evidence type="ECO:0000256" key="9">
    <source>
        <dbReference type="ARBA" id="ARBA00023065"/>
    </source>
</evidence>
<dbReference type="OrthoDB" id="2516957at2"/>
<feature type="transmembrane region" description="Helical" evidence="13">
    <location>
        <begin position="12"/>
        <end position="30"/>
    </location>
</feature>
<feature type="transmembrane region" description="Helical" evidence="13">
    <location>
        <begin position="201"/>
        <end position="218"/>
    </location>
</feature>
<evidence type="ECO:0000313" key="14">
    <source>
        <dbReference type="EMBL" id="PWW25475.1"/>
    </source>
</evidence>
<keyword evidence="7 13" id="KW-1133">Transmembrane helix</keyword>
<dbReference type="Gene3D" id="1.20.1730.10">
    <property type="entry name" value="Sodium/glucose cotransporter"/>
    <property type="match status" value="1"/>
</dbReference>
<dbReference type="PANTHER" id="PTHR48086">
    <property type="entry name" value="SODIUM/PROLINE SYMPORTER-RELATED"/>
    <property type="match status" value="1"/>
</dbReference>
<dbReference type="InterPro" id="IPR038377">
    <property type="entry name" value="Na/Glc_symporter_sf"/>
</dbReference>
<keyword evidence="5 13" id="KW-0812">Transmembrane</keyword>
<feature type="transmembrane region" description="Helical" evidence="13">
    <location>
        <begin position="383"/>
        <end position="403"/>
    </location>
</feature>
<dbReference type="Proteomes" id="UP000247150">
    <property type="component" value="Unassembled WGS sequence"/>
</dbReference>
<evidence type="ECO:0000256" key="8">
    <source>
        <dbReference type="ARBA" id="ARBA00023053"/>
    </source>
</evidence>
<evidence type="ECO:0000256" key="6">
    <source>
        <dbReference type="ARBA" id="ARBA00022847"/>
    </source>
</evidence>
<dbReference type="PROSITE" id="PS50283">
    <property type="entry name" value="NA_SOLUT_SYMP_3"/>
    <property type="match status" value="1"/>
</dbReference>
<feature type="transmembrane region" description="Helical" evidence="13">
    <location>
        <begin position="154"/>
        <end position="175"/>
    </location>
</feature>
<keyword evidence="8" id="KW-0915">Sodium</keyword>
<organism evidence="14 15">
    <name type="scientific">Cytobacillus oceanisediminis</name>
    <dbReference type="NCBI Taxonomy" id="665099"/>
    <lineage>
        <taxon>Bacteria</taxon>
        <taxon>Bacillati</taxon>
        <taxon>Bacillota</taxon>
        <taxon>Bacilli</taxon>
        <taxon>Bacillales</taxon>
        <taxon>Bacillaceae</taxon>
        <taxon>Cytobacillus</taxon>
    </lineage>
</organism>
<dbReference type="EMBL" id="QGTW01000013">
    <property type="protein sequence ID" value="PWW25475.1"/>
    <property type="molecule type" value="Genomic_DNA"/>
</dbReference>
<dbReference type="InterPro" id="IPR050277">
    <property type="entry name" value="Sodium:Solute_Symporter"/>
</dbReference>
<evidence type="ECO:0000256" key="3">
    <source>
        <dbReference type="ARBA" id="ARBA00022448"/>
    </source>
</evidence>
<gene>
    <name evidence="14" type="ORF">DFO73_11374</name>
</gene>
<evidence type="ECO:0000256" key="2">
    <source>
        <dbReference type="ARBA" id="ARBA00006434"/>
    </source>
</evidence>
<keyword evidence="4" id="KW-1003">Cell membrane</keyword>
<comment type="subcellular location">
    <subcellularLocation>
        <location evidence="1">Cell membrane</location>
        <topology evidence="1">Multi-pass membrane protein</topology>
    </subcellularLocation>
</comment>
<feature type="transmembrane region" description="Helical" evidence="13">
    <location>
        <begin position="332"/>
        <end position="350"/>
    </location>
</feature>
<feature type="transmembrane region" description="Helical" evidence="13">
    <location>
        <begin position="409"/>
        <end position="429"/>
    </location>
</feature>
<evidence type="ECO:0000313" key="15">
    <source>
        <dbReference type="Proteomes" id="UP000247150"/>
    </source>
</evidence>
<evidence type="ECO:0000256" key="13">
    <source>
        <dbReference type="SAM" id="Phobius"/>
    </source>
</evidence>
<evidence type="ECO:0000256" key="10">
    <source>
        <dbReference type="ARBA" id="ARBA00023136"/>
    </source>
</evidence>
<keyword evidence="6" id="KW-0769">Symport</keyword>
<evidence type="ECO:0000256" key="7">
    <source>
        <dbReference type="ARBA" id="ARBA00022989"/>
    </source>
</evidence>
<protein>
    <submittedName>
        <fullName evidence="14">Na+/proline symporter</fullName>
    </submittedName>
</protein>
<dbReference type="InterPro" id="IPR001734">
    <property type="entry name" value="Na/solute_symporter"/>
</dbReference>
<comment type="caution">
    <text evidence="14">The sequence shown here is derived from an EMBL/GenBank/DDBJ whole genome shotgun (WGS) entry which is preliminary data.</text>
</comment>
<reference evidence="14 15" key="1">
    <citation type="submission" date="2018-05" db="EMBL/GenBank/DDBJ databases">
        <title>Freshwater and sediment microbial communities from various areas in North America, analyzing microbe dynamics in response to fracking.</title>
        <authorList>
            <person name="Lamendella R."/>
        </authorList>
    </citation>
    <scope>NUCLEOTIDE SEQUENCE [LARGE SCALE GENOMIC DNA]</scope>
    <source>
        <strain evidence="14 15">15_TX</strain>
    </source>
</reference>
<dbReference type="GO" id="GO:0005886">
    <property type="term" value="C:plasma membrane"/>
    <property type="evidence" value="ECO:0007669"/>
    <property type="project" value="UniProtKB-SubCell"/>
</dbReference>
<comment type="similarity">
    <text evidence="2">Belongs to the sodium:solute symporter (SSF) (TC 2.A.21) family.</text>
</comment>
<accession>A0A2V2ZMG7</accession>
<comment type="catalytic activity">
    <reaction evidence="12">
        <text>L-proline(in) + Na(+)(in) = L-proline(out) + Na(+)(out)</text>
        <dbReference type="Rhea" id="RHEA:28967"/>
        <dbReference type="ChEBI" id="CHEBI:29101"/>
        <dbReference type="ChEBI" id="CHEBI:60039"/>
    </reaction>
</comment>
<sequence>MKKNDFQFYISGAFHMGIGFGIVSLLSRWVTGNTILSSPETLIKYGLTGGIGYSLMGALALILFGILAKKIRDRFHDQQTIGDVLRERLTPGGYWYMISILLVISIHSIFVQAMGAGILLHMIFPWPVFSGMAIFLLFCFFIGGAGGMQRIHQLAGINVVLIFSAVIIIPVYFYIQEGVYPVYEGIKLYHPYILYVKNTEAIWFIFTAILIGFGQVIVDRASWQRVFIIQKEKLRMTFTLAGLIWATIPLALSSLIMIIIFGRSYDSIYSLLFELVGKINSTLLIVLFILFCFSSISSAISAELHATVTLIIKNIFDLLHPLSNKEKWRYTYIFSGIICLFLLIIVSILPPNPLELLFFFGNIYASMIVPMLYIILGNKTLPALIPLASLIGTAGGFAALPMMENLMTIWISFFISSLICLVYFIYNIFKMKLSYKFSKRY</sequence>
<feature type="transmembrane region" description="Helical" evidence="13">
    <location>
        <begin position="94"/>
        <end position="120"/>
    </location>
</feature>
<evidence type="ECO:0000256" key="5">
    <source>
        <dbReference type="ARBA" id="ARBA00022692"/>
    </source>
</evidence>
<evidence type="ECO:0000256" key="12">
    <source>
        <dbReference type="ARBA" id="ARBA00033708"/>
    </source>
</evidence>
<keyword evidence="3" id="KW-0813">Transport</keyword>
<feature type="transmembrane region" description="Helical" evidence="13">
    <location>
        <begin position="50"/>
        <end position="68"/>
    </location>
</feature>